<reference evidence="1 2" key="1">
    <citation type="submission" date="2023-01" db="EMBL/GenBank/DDBJ databases">
        <authorList>
            <person name="Kreplak J."/>
        </authorList>
    </citation>
    <scope>NUCLEOTIDE SEQUENCE [LARGE SCALE GENOMIC DNA]</scope>
</reference>
<protein>
    <submittedName>
        <fullName evidence="1">Uncharacterized protein</fullName>
    </submittedName>
</protein>
<comment type="caution">
    <text evidence="1">The sequence shown here is derived from an EMBL/GenBank/DDBJ whole genome shotgun (WGS) entry which is preliminary data.</text>
</comment>
<sequence length="175" mass="19824">MVKLPFFHQRKLTSSRGGHPLVSPTAVVVRFSPPHNTITNSQSLSSSIFVSISIQHDEYSFILIQLRRPCLRLNSEFCLNLPPISLHLFSLLDLYPFIGFTFSDQTLTLPYLTCQQKNLTLMKNQNLTPIVEASSSLPYDYVSGSLNQDRDMKKMIEVPRLTYQSRSDGASIATR</sequence>
<keyword evidence="2" id="KW-1185">Reference proteome</keyword>
<dbReference type="EMBL" id="CATIWC010001908">
    <property type="protein sequence ID" value="CAI8584535.1"/>
    <property type="molecule type" value="Genomic_DNA"/>
</dbReference>
<name>A0AAV0YJ14_VICFA</name>
<accession>A0AAV0YJ14</accession>
<gene>
    <name evidence="1" type="ORF">VFH_U079520</name>
</gene>
<dbReference type="Proteomes" id="UP001157006">
    <property type="component" value="Unassembled WGS sequence"/>
</dbReference>
<evidence type="ECO:0000313" key="1">
    <source>
        <dbReference type="EMBL" id="CAI8584535.1"/>
    </source>
</evidence>
<dbReference type="AlphaFoldDB" id="A0AAV0YJ14"/>
<evidence type="ECO:0000313" key="2">
    <source>
        <dbReference type="Proteomes" id="UP001157006"/>
    </source>
</evidence>
<proteinExistence type="predicted"/>
<organism evidence="1 2">
    <name type="scientific">Vicia faba</name>
    <name type="common">Broad bean</name>
    <name type="synonym">Faba vulgaris</name>
    <dbReference type="NCBI Taxonomy" id="3906"/>
    <lineage>
        <taxon>Eukaryota</taxon>
        <taxon>Viridiplantae</taxon>
        <taxon>Streptophyta</taxon>
        <taxon>Embryophyta</taxon>
        <taxon>Tracheophyta</taxon>
        <taxon>Spermatophyta</taxon>
        <taxon>Magnoliopsida</taxon>
        <taxon>eudicotyledons</taxon>
        <taxon>Gunneridae</taxon>
        <taxon>Pentapetalae</taxon>
        <taxon>rosids</taxon>
        <taxon>fabids</taxon>
        <taxon>Fabales</taxon>
        <taxon>Fabaceae</taxon>
        <taxon>Papilionoideae</taxon>
        <taxon>50 kb inversion clade</taxon>
        <taxon>NPAAA clade</taxon>
        <taxon>Hologalegina</taxon>
        <taxon>IRL clade</taxon>
        <taxon>Fabeae</taxon>
        <taxon>Vicia</taxon>
    </lineage>
</organism>